<keyword evidence="2" id="KW-1185">Reference proteome</keyword>
<sequence>MNKLQILILTLGSILGCSQITFSQDFIGLSYSIGIPTAAVNNAITDASFTGTDIEYRHFFTDNISGGINIGMRNFSQGFGNQVYTSDLISLAGETFKDATTLSTVFTSHYYFPKFKFIQPYAGLGIGGAGVFYNAQVGGVATSDTYWGFTFVPEIGILIPLGNSETSILSSAKYNYQTGSKGHDNVGYWAFNIGIALDF</sequence>
<name>A0A3S9PB07_9BACT</name>
<evidence type="ECO:0008006" key="3">
    <source>
        <dbReference type="Google" id="ProtNLM"/>
    </source>
</evidence>
<evidence type="ECO:0000313" key="1">
    <source>
        <dbReference type="EMBL" id="AZQ65242.1"/>
    </source>
</evidence>
<evidence type="ECO:0000313" key="2">
    <source>
        <dbReference type="Proteomes" id="UP000267268"/>
    </source>
</evidence>
<reference evidence="1 2" key="1">
    <citation type="submission" date="2018-12" db="EMBL/GenBank/DDBJ databases">
        <title>Flammeovirga pectinis sp. nov., isolated from the gut of the Korean scallop, Patinopecten yessoensis.</title>
        <authorList>
            <person name="Bae J.-W."/>
            <person name="Jeong Y.-S."/>
            <person name="Kang W."/>
        </authorList>
    </citation>
    <scope>NUCLEOTIDE SEQUENCE [LARGE SCALE GENOMIC DNA]</scope>
    <source>
        <strain evidence="1 2">L12M1</strain>
    </source>
</reference>
<dbReference type="PROSITE" id="PS51257">
    <property type="entry name" value="PROKAR_LIPOPROTEIN"/>
    <property type="match status" value="1"/>
</dbReference>
<dbReference type="Gene3D" id="2.40.160.20">
    <property type="match status" value="1"/>
</dbReference>
<dbReference type="AlphaFoldDB" id="A0A3S9PB07"/>
<organism evidence="1 2">
    <name type="scientific">Flammeovirga pectinis</name>
    <dbReference type="NCBI Taxonomy" id="2494373"/>
    <lineage>
        <taxon>Bacteria</taxon>
        <taxon>Pseudomonadati</taxon>
        <taxon>Bacteroidota</taxon>
        <taxon>Cytophagia</taxon>
        <taxon>Cytophagales</taxon>
        <taxon>Flammeovirgaceae</taxon>
        <taxon>Flammeovirga</taxon>
    </lineage>
</organism>
<dbReference type="Proteomes" id="UP000267268">
    <property type="component" value="Chromosome 2"/>
</dbReference>
<accession>A0A3S9PB07</accession>
<gene>
    <name evidence="1" type="ORF">EI427_23805</name>
</gene>
<dbReference type="RefSeq" id="WP_126619768.1">
    <property type="nucleotide sequence ID" value="NZ_CP034563.1"/>
</dbReference>
<dbReference type="KEGG" id="fll:EI427_23805"/>
<protein>
    <recommendedName>
        <fullName evidence="3">Outer membrane protein beta-barrel domain-containing protein</fullName>
    </recommendedName>
</protein>
<dbReference type="EMBL" id="CP034563">
    <property type="protein sequence ID" value="AZQ65242.1"/>
    <property type="molecule type" value="Genomic_DNA"/>
</dbReference>
<proteinExistence type="predicted"/>
<dbReference type="OrthoDB" id="1094316at2"/>